<dbReference type="InterPro" id="IPR011990">
    <property type="entry name" value="TPR-like_helical_dom_sf"/>
</dbReference>
<accession>X1VB63</accession>
<dbReference type="SMART" id="SM00028">
    <property type="entry name" value="TPR"/>
    <property type="match status" value="4"/>
</dbReference>
<comment type="caution">
    <text evidence="1">The sequence shown here is derived from an EMBL/GenBank/DDBJ whole genome shotgun (WGS) entry which is preliminary data.</text>
</comment>
<dbReference type="Pfam" id="PF13432">
    <property type="entry name" value="TPR_16"/>
    <property type="match status" value="1"/>
</dbReference>
<gene>
    <name evidence="1" type="ORF">S12H4_53456</name>
</gene>
<feature type="non-terminal residue" evidence="1">
    <location>
        <position position="1"/>
    </location>
</feature>
<dbReference type="PROSITE" id="PS50005">
    <property type="entry name" value="TPR"/>
    <property type="match status" value="1"/>
</dbReference>
<evidence type="ECO:0008006" key="2">
    <source>
        <dbReference type="Google" id="ProtNLM"/>
    </source>
</evidence>
<reference evidence="1" key="1">
    <citation type="journal article" date="2014" name="Front. Microbiol.">
        <title>High frequency of phylogenetically diverse reductive dehalogenase-homologous genes in deep subseafloor sedimentary metagenomes.</title>
        <authorList>
            <person name="Kawai M."/>
            <person name="Futagami T."/>
            <person name="Toyoda A."/>
            <person name="Takaki Y."/>
            <person name="Nishi S."/>
            <person name="Hori S."/>
            <person name="Arai W."/>
            <person name="Tsubouchi T."/>
            <person name="Morono Y."/>
            <person name="Uchiyama I."/>
            <person name="Ito T."/>
            <person name="Fujiyama A."/>
            <person name="Inagaki F."/>
            <person name="Takami H."/>
        </authorList>
    </citation>
    <scope>NUCLEOTIDE SEQUENCE</scope>
    <source>
        <strain evidence="1">Expedition CK06-06</strain>
    </source>
</reference>
<dbReference type="Pfam" id="PF13181">
    <property type="entry name" value="TPR_8"/>
    <property type="match status" value="2"/>
</dbReference>
<sequence length="211" mass="24250">SEWRSTLAFVHIQTGDYDEAIKESQKAFQLAVEADELYLQRRAKHLTGLAYVRNNSLIQAEQTAWELKKFIDEGSHKNSIRLFHHLWGEIELKKRNYPEAIDSFQKSVSLALYQSNPLFSSSLAQAYYLAGQHKKAQEEYTKIPDFRSGIKGYGDMIIKSYYMLGIVLQELGQKEDAIQNYEKFLTLWIDADPGLPEVEDAKKRLAGLKGQ</sequence>
<proteinExistence type="predicted"/>
<dbReference type="EMBL" id="BARW01034029">
    <property type="protein sequence ID" value="GAJ03115.1"/>
    <property type="molecule type" value="Genomic_DNA"/>
</dbReference>
<dbReference type="SUPFAM" id="SSF48452">
    <property type="entry name" value="TPR-like"/>
    <property type="match status" value="1"/>
</dbReference>
<dbReference type="InterPro" id="IPR019734">
    <property type="entry name" value="TPR_rpt"/>
</dbReference>
<evidence type="ECO:0000313" key="1">
    <source>
        <dbReference type="EMBL" id="GAJ03115.1"/>
    </source>
</evidence>
<organism evidence="1">
    <name type="scientific">marine sediment metagenome</name>
    <dbReference type="NCBI Taxonomy" id="412755"/>
    <lineage>
        <taxon>unclassified sequences</taxon>
        <taxon>metagenomes</taxon>
        <taxon>ecological metagenomes</taxon>
    </lineage>
</organism>
<name>X1VB63_9ZZZZ</name>
<protein>
    <recommendedName>
        <fullName evidence="2">MalT-like TPR region domain-containing protein</fullName>
    </recommendedName>
</protein>
<dbReference type="AlphaFoldDB" id="X1VB63"/>
<dbReference type="Gene3D" id="1.25.40.10">
    <property type="entry name" value="Tetratricopeptide repeat domain"/>
    <property type="match status" value="2"/>
</dbReference>